<keyword evidence="1" id="KW-0812">Transmembrane</keyword>
<gene>
    <name evidence="3" type="ORF">SAMN05661053_0546</name>
</gene>
<organism evidence="3 4">
    <name type="scientific">Fibrobacter succinogenes</name>
    <name type="common">Bacteroides succinogenes</name>
    <dbReference type="NCBI Taxonomy" id="833"/>
    <lineage>
        <taxon>Bacteria</taxon>
        <taxon>Pseudomonadati</taxon>
        <taxon>Fibrobacterota</taxon>
        <taxon>Fibrobacteria</taxon>
        <taxon>Fibrobacterales</taxon>
        <taxon>Fibrobacteraceae</taxon>
        <taxon>Fibrobacter</taxon>
    </lineage>
</organism>
<reference evidence="3 4" key="1">
    <citation type="submission" date="2017-08" db="EMBL/GenBank/DDBJ databases">
        <authorList>
            <person name="de Groot N.N."/>
        </authorList>
    </citation>
    <scope>NUCLEOTIDE SEQUENCE [LARGE SCALE GENOMIC DNA]</scope>
    <source>
        <strain evidence="3 4">HM2</strain>
    </source>
</reference>
<keyword evidence="1" id="KW-1133">Transmembrane helix</keyword>
<accession>A0A380RUY2</accession>
<feature type="transmembrane region" description="Helical" evidence="1">
    <location>
        <begin position="61"/>
        <end position="78"/>
    </location>
</feature>
<dbReference type="InterPro" id="IPR026870">
    <property type="entry name" value="Zinc_ribbon_dom"/>
</dbReference>
<dbReference type="Proteomes" id="UP000255423">
    <property type="component" value="Unassembled WGS sequence"/>
</dbReference>
<proteinExistence type="predicted"/>
<name>A0A380RUY2_FIBSU</name>
<keyword evidence="1" id="KW-0472">Membrane</keyword>
<dbReference type="Gene3D" id="4.10.1060.50">
    <property type="match status" value="1"/>
</dbReference>
<sequence>MTICPHCGAELKQGATFCPHCGSDKNTGWKEGAEYSDLDLPDYDEIVENEFGEKKKKSSPLTIVAVVIVVLAFMAAMVL</sequence>
<dbReference type="InterPro" id="IPR038587">
    <property type="entry name" value="Ribosomal_eL40_sf"/>
</dbReference>
<protein>
    <submittedName>
        <fullName evidence="3">Zinc-ribbon domain-containing protein</fullName>
    </submittedName>
</protein>
<evidence type="ECO:0000259" key="2">
    <source>
        <dbReference type="Pfam" id="PF13240"/>
    </source>
</evidence>
<evidence type="ECO:0000256" key="1">
    <source>
        <dbReference type="SAM" id="Phobius"/>
    </source>
</evidence>
<dbReference type="AlphaFoldDB" id="A0A380RUY2"/>
<evidence type="ECO:0000313" key="3">
    <source>
        <dbReference type="EMBL" id="SUQ19316.1"/>
    </source>
</evidence>
<dbReference type="EMBL" id="UHJL01000001">
    <property type="protein sequence ID" value="SUQ19316.1"/>
    <property type="molecule type" value="Genomic_DNA"/>
</dbReference>
<evidence type="ECO:0000313" key="4">
    <source>
        <dbReference type="Proteomes" id="UP000255423"/>
    </source>
</evidence>
<feature type="domain" description="Zinc-ribbon" evidence="2">
    <location>
        <begin position="4"/>
        <end position="23"/>
    </location>
</feature>
<dbReference type="Pfam" id="PF13240">
    <property type="entry name" value="Zn_Ribbon_1"/>
    <property type="match status" value="1"/>
</dbReference>